<feature type="region of interest" description="Disordered" evidence="7">
    <location>
        <begin position="666"/>
        <end position="716"/>
    </location>
</feature>
<evidence type="ECO:0000259" key="8">
    <source>
        <dbReference type="Pfam" id="PF00728"/>
    </source>
</evidence>
<dbReference type="SUPFAM" id="SSF55545">
    <property type="entry name" value="beta-N-acetylhexosaminidase-like domain"/>
    <property type="match status" value="1"/>
</dbReference>
<evidence type="ECO:0000313" key="10">
    <source>
        <dbReference type="EMBL" id="KAB7790139.1"/>
    </source>
</evidence>
<name>A0A6I1GL00_9BIFI</name>
<accession>A0A6I1GL00</accession>
<keyword evidence="4 10" id="KW-0378">Hydrolase</keyword>
<sequence>MQYQSDNGSIQFDLVPQPTSVTLDPAAPPVALPSRDRIVESRAVDDPSGLLATQLADDIQAVTGLRWDVAKDGQAMPPAASTGRGGVGEHVAAAPSAAETSVAVAAATSAGLPTAGLSAFASPRHWRAFITLTLDPAGTRPLASPDCRRAASIAAPATPVPAAGSPDVAESSAATQPTQAVAAQAALPLAPAATPASLAPQSYRLTIAPTGVTIVGADAAGVRNGVQTLRQIIRQCGAALPQLTIEDRPAYAVRGYYLDATRGRVPTLAWLKQWADLLCLYKYNQLQLYIEHTFMFDGLSEAWRGTSPLKPADIVAFDDYCADRGIELVPSVSTFGHHYMALRTRELRRLSEFPEDADRAYSFIERQRHHTLNITEPDSLALSLKLIDDYLQLFRTRKFNICGDETFDLGRGRSHAEAERRGVATMYAEYVSTLCEHLSERGYEPMFWGDIAVEHPEILTMLPANVTLLNWLYAPAIGDDKVRLVAQSGATQYVCPAVWCWNALLPRLDDAWNNISRLARYGVTYGAAGYLVTDWGDYGHVNDPRMAVPGLLYGAQAAWNPLADVRSGACACGRDGACGCCAADACGCDVAGCTCADAAVTSAAEPVAATSQTVPSAAVAAAAQDTVTECGRDVDGIAADAAVTTPGEPADDETFDVGDDLAAADPAAAADAPTAAAPAGAVADSAAPATNPSSSEGDDYTGGTADQSAGAPDGPAAAGIVEMNRRVAAVEYGDRSGDLLAALRDASCRVAFGFDDMVWYCELDEGDGRFNRDAASAVHFSVHGFPGRYAGEWGARLTACEDLAAARRTVMEGLSPHIVRVGEANAALRADALRLSVAAARASRLGSAARDLPAFSTAIDGQRWFNLAGLCLAVREGVMSFTDVDVAAATAGLVDDAVAGLGDAGLGDAVVEPVAVHEHGARPVAGSAFVDGRTLARETARGLERWFETYCDVWRTVSAESELRRIASIVWRIADFLRA</sequence>
<feature type="domain" description="Beta-hexosaminidase bacterial type N-terminal" evidence="9">
    <location>
        <begin position="178"/>
        <end position="247"/>
    </location>
</feature>
<dbReference type="Pfam" id="PF02838">
    <property type="entry name" value="Glyco_hydro_20b"/>
    <property type="match status" value="1"/>
</dbReference>
<dbReference type="AlphaFoldDB" id="A0A6I1GL00"/>
<evidence type="ECO:0000256" key="5">
    <source>
        <dbReference type="ARBA" id="ARBA00023295"/>
    </source>
</evidence>
<dbReference type="PANTHER" id="PTHR22600">
    <property type="entry name" value="BETA-HEXOSAMINIDASE"/>
    <property type="match status" value="1"/>
</dbReference>
<dbReference type="GO" id="GO:0016020">
    <property type="term" value="C:membrane"/>
    <property type="evidence" value="ECO:0007669"/>
    <property type="project" value="TreeGrafter"/>
</dbReference>
<dbReference type="RefSeq" id="WP_226836050.1">
    <property type="nucleotide sequence ID" value="NZ_JBHSKZ010000004.1"/>
</dbReference>
<organism evidence="10 11">
    <name type="scientific">Bifidobacterium leontopitheci</name>
    <dbReference type="NCBI Taxonomy" id="2650774"/>
    <lineage>
        <taxon>Bacteria</taxon>
        <taxon>Bacillati</taxon>
        <taxon>Actinomycetota</taxon>
        <taxon>Actinomycetes</taxon>
        <taxon>Bifidobacteriales</taxon>
        <taxon>Bifidobacteriaceae</taxon>
        <taxon>Bifidobacterium</taxon>
    </lineage>
</organism>
<evidence type="ECO:0000256" key="1">
    <source>
        <dbReference type="ARBA" id="ARBA00001231"/>
    </source>
</evidence>
<comment type="caution">
    <text evidence="10">The sequence shown here is derived from an EMBL/GenBank/DDBJ whole genome shotgun (WGS) entry which is preliminary data.</text>
</comment>
<keyword evidence="11" id="KW-1185">Reference proteome</keyword>
<evidence type="ECO:0000256" key="6">
    <source>
        <dbReference type="PIRSR" id="PIRSR625705-1"/>
    </source>
</evidence>
<evidence type="ECO:0000256" key="2">
    <source>
        <dbReference type="ARBA" id="ARBA00006285"/>
    </source>
</evidence>
<dbReference type="Gene3D" id="3.30.379.10">
    <property type="entry name" value="Chitobiase/beta-hexosaminidase domain 2-like"/>
    <property type="match status" value="1"/>
</dbReference>
<reference evidence="10 11" key="1">
    <citation type="submission" date="2019-09" db="EMBL/GenBank/DDBJ databases">
        <title>Characterization of the phylogenetic diversity of two novel species belonging to the genus Bifidobacterium: Bifidobacterium cebidarum sp. nov. and Bifidobacterium leontopitheci sp. nov.</title>
        <authorList>
            <person name="Lugli G.A."/>
            <person name="Duranti S."/>
            <person name="Milani C."/>
            <person name="Turroni F."/>
            <person name="Ventura M."/>
        </authorList>
    </citation>
    <scope>NUCLEOTIDE SEQUENCE [LARGE SCALE GENOMIC DNA]</scope>
    <source>
        <strain evidence="10 11">LMG 31471</strain>
    </source>
</reference>
<dbReference type="EMBL" id="WBVT01000020">
    <property type="protein sequence ID" value="KAB7790139.1"/>
    <property type="molecule type" value="Genomic_DNA"/>
</dbReference>
<protein>
    <recommendedName>
        <fullName evidence="3">beta-N-acetylhexosaminidase</fullName>
        <ecNumber evidence="3">3.2.1.52</ecNumber>
    </recommendedName>
</protein>
<comment type="similarity">
    <text evidence="2">Belongs to the glycosyl hydrolase 20 family.</text>
</comment>
<dbReference type="InterPro" id="IPR025705">
    <property type="entry name" value="Beta_hexosaminidase_sua/sub"/>
</dbReference>
<dbReference type="InterPro" id="IPR015883">
    <property type="entry name" value="Glyco_hydro_20_cat"/>
</dbReference>
<dbReference type="PANTHER" id="PTHR22600:SF57">
    <property type="entry name" value="BETA-N-ACETYLHEXOSAMINIDASE"/>
    <property type="match status" value="1"/>
</dbReference>
<evidence type="ECO:0000313" key="11">
    <source>
        <dbReference type="Proteomes" id="UP000441772"/>
    </source>
</evidence>
<keyword evidence="5" id="KW-0326">Glycosidase</keyword>
<dbReference type="Pfam" id="PF00728">
    <property type="entry name" value="Glyco_hydro_20"/>
    <property type="match status" value="1"/>
</dbReference>
<evidence type="ECO:0000256" key="3">
    <source>
        <dbReference type="ARBA" id="ARBA00012663"/>
    </source>
</evidence>
<dbReference type="SUPFAM" id="SSF51445">
    <property type="entry name" value="(Trans)glycosidases"/>
    <property type="match status" value="1"/>
</dbReference>
<evidence type="ECO:0000256" key="7">
    <source>
        <dbReference type="SAM" id="MobiDB-lite"/>
    </source>
</evidence>
<dbReference type="GO" id="GO:0005975">
    <property type="term" value="P:carbohydrate metabolic process"/>
    <property type="evidence" value="ECO:0007669"/>
    <property type="project" value="InterPro"/>
</dbReference>
<comment type="catalytic activity">
    <reaction evidence="1">
        <text>Hydrolysis of terminal non-reducing N-acetyl-D-hexosamine residues in N-acetyl-beta-D-hexosaminides.</text>
        <dbReference type="EC" id="3.2.1.52"/>
    </reaction>
</comment>
<dbReference type="GO" id="GO:0030203">
    <property type="term" value="P:glycosaminoglycan metabolic process"/>
    <property type="evidence" value="ECO:0007669"/>
    <property type="project" value="TreeGrafter"/>
</dbReference>
<feature type="compositionally biased region" description="Low complexity" evidence="7">
    <location>
        <begin position="666"/>
        <end position="689"/>
    </location>
</feature>
<dbReference type="GO" id="GO:0004563">
    <property type="term" value="F:beta-N-acetylhexosaminidase activity"/>
    <property type="evidence" value="ECO:0007669"/>
    <property type="project" value="UniProtKB-EC"/>
</dbReference>
<evidence type="ECO:0000256" key="4">
    <source>
        <dbReference type="ARBA" id="ARBA00022801"/>
    </source>
</evidence>
<gene>
    <name evidence="10" type="ORF">F7D09_1332</name>
</gene>
<dbReference type="PRINTS" id="PR00738">
    <property type="entry name" value="GLHYDRLASE20"/>
</dbReference>
<dbReference type="InterPro" id="IPR017853">
    <property type="entry name" value="GH"/>
</dbReference>
<feature type="active site" description="Proton donor" evidence="6">
    <location>
        <position position="405"/>
    </location>
</feature>
<dbReference type="InterPro" id="IPR029018">
    <property type="entry name" value="Hex-like_dom2"/>
</dbReference>
<proteinExistence type="inferred from homology"/>
<dbReference type="CDD" id="cd06565">
    <property type="entry name" value="GH20_GcnA-like"/>
    <property type="match status" value="1"/>
</dbReference>
<dbReference type="EC" id="3.2.1.52" evidence="3"/>
<evidence type="ECO:0000259" key="9">
    <source>
        <dbReference type="Pfam" id="PF02838"/>
    </source>
</evidence>
<dbReference type="Gene3D" id="3.20.20.80">
    <property type="entry name" value="Glycosidases"/>
    <property type="match status" value="1"/>
</dbReference>
<feature type="domain" description="Glycoside hydrolase family 20 catalytic" evidence="8">
    <location>
        <begin position="251"/>
        <end position="491"/>
    </location>
</feature>
<dbReference type="Proteomes" id="UP000441772">
    <property type="component" value="Unassembled WGS sequence"/>
</dbReference>
<dbReference type="InterPro" id="IPR015882">
    <property type="entry name" value="HEX_bac_N"/>
</dbReference>